<sequence length="47" mass="5536">MSVITVQIDDSEKKDYHAICKENDTTMSQAIRKFIRSEIAKHKKRNK</sequence>
<dbReference type="AlphaFoldDB" id="A0A1W1CI34"/>
<dbReference type="GO" id="GO:0006355">
    <property type="term" value="P:regulation of DNA-templated transcription"/>
    <property type="evidence" value="ECO:0007669"/>
    <property type="project" value="InterPro"/>
</dbReference>
<dbReference type="InterPro" id="IPR013321">
    <property type="entry name" value="Arc_rbn_hlx_hlx"/>
</dbReference>
<dbReference type="SUPFAM" id="SSF47598">
    <property type="entry name" value="Ribbon-helix-helix"/>
    <property type="match status" value="1"/>
</dbReference>
<dbReference type="EMBL" id="FPHN01000187">
    <property type="protein sequence ID" value="SFV65528.1"/>
    <property type="molecule type" value="Genomic_DNA"/>
</dbReference>
<dbReference type="Pfam" id="PF19839">
    <property type="entry name" value="RHH_9"/>
    <property type="match status" value="1"/>
</dbReference>
<proteinExistence type="predicted"/>
<dbReference type="InterPro" id="IPR010985">
    <property type="entry name" value="Ribbon_hlx_hlx"/>
</dbReference>
<gene>
    <name evidence="2" type="ORF">MNB_SV-14-119</name>
</gene>
<dbReference type="InterPro" id="IPR045559">
    <property type="entry name" value="RHH_9"/>
</dbReference>
<name>A0A1W1CI34_9ZZZZ</name>
<dbReference type="Gene3D" id="1.10.1220.10">
    <property type="entry name" value="Met repressor-like"/>
    <property type="match status" value="1"/>
</dbReference>
<accession>A0A1W1CI34</accession>
<protein>
    <recommendedName>
        <fullName evidence="1">Ribbon-helix-helix protein RHH domain-containing protein</fullName>
    </recommendedName>
</protein>
<evidence type="ECO:0000313" key="2">
    <source>
        <dbReference type="EMBL" id="SFV65528.1"/>
    </source>
</evidence>
<reference evidence="2" key="1">
    <citation type="submission" date="2016-10" db="EMBL/GenBank/DDBJ databases">
        <authorList>
            <person name="de Groot N.N."/>
        </authorList>
    </citation>
    <scope>NUCLEOTIDE SEQUENCE</scope>
</reference>
<evidence type="ECO:0000259" key="1">
    <source>
        <dbReference type="Pfam" id="PF19839"/>
    </source>
</evidence>
<organism evidence="2">
    <name type="scientific">hydrothermal vent metagenome</name>
    <dbReference type="NCBI Taxonomy" id="652676"/>
    <lineage>
        <taxon>unclassified sequences</taxon>
        <taxon>metagenomes</taxon>
        <taxon>ecological metagenomes</taxon>
    </lineage>
</organism>
<feature type="domain" description="Ribbon-helix-helix protein RHH" evidence="1">
    <location>
        <begin position="4"/>
        <end position="43"/>
    </location>
</feature>